<accession>A0A1Y1JUW2</accession>
<evidence type="ECO:0008006" key="11">
    <source>
        <dbReference type="Google" id="ProtNLM"/>
    </source>
</evidence>
<dbReference type="AlphaFoldDB" id="A0A1Y1JUW2"/>
<proteinExistence type="predicted"/>
<dbReference type="GO" id="GO:0005886">
    <property type="term" value="C:plasma membrane"/>
    <property type="evidence" value="ECO:0007669"/>
    <property type="project" value="UniProtKB-SubCell"/>
</dbReference>
<feature type="chain" id="PRO_5012824335" description="Ionotropic glutamate receptor C-terminal domain-containing protein" evidence="9">
    <location>
        <begin position="17"/>
        <end position="587"/>
    </location>
</feature>
<feature type="transmembrane region" description="Helical" evidence="8">
    <location>
        <begin position="370"/>
        <end position="389"/>
    </location>
</feature>
<keyword evidence="3 8" id="KW-0812">Transmembrane</keyword>
<evidence type="ECO:0000256" key="2">
    <source>
        <dbReference type="ARBA" id="ARBA00022475"/>
    </source>
</evidence>
<keyword evidence="6" id="KW-0675">Receptor</keyword>
<dbReference type="InterPro" id="IPR052192">
    <property type="entry name" value="Insect_Ionotropic_Sensory_Rcpt"/>
</dbReference>
<evidence type="ECO:0000256" key="9">
    <source>
        <dbReference type="SAM" id="SignalP"/>
    </source>
</evidence>
<feature type="transmembrane region" description="Helical" evidence="8">
    <location>
        <begin position="558"/>
        <end position="581"/>
    </location>
</feature>
<evidence type="ECO:0000256" key="6">
    <source>
        <dbReference type="ARBA" id="ARBA00023170"/>
    </source>
</evidence>
<evidence type="ECO:0000256" key="1">
    <source>
        <dbReference type="ARBA" id="ARBA00004651"/>
    </source>
</evidence>
<sequence>MKILLILACVISMAASLAIVKDRRNASTATCIRKTIDKLFSDAHSITFVTDYSEYCDDIVPLELNRPVFVVAVNLHPKTVNFFTTGNDFIFCVRNVDLLSYASYLIGHLKWSERKGYSDVRVLVISPGNVERMHDQCWKSLLYNVVLLSWGSGEEVLSVSNQFTEGNNCGERARVIEKESCAGSVNIQFPKTSNLNQCPLVLAVYHKSRFNYLKLVKSCPDVRYIMEFLMNLMAQYFNTKYVVHVANREGDIAQFIEYNKNISIFLYADPTAPANIASQPVLTHSIVWIVPKSLPVPAIRVVLLAFKSLVWYLIIFTFVSTVFVWWLIVGCQNRRFRLEDGLDAITNVSSLTILSSIPVMPSSFLHRSVILAYLIYIIHISCAFTSRWIDLLTVPQYEFQIKTLQQLADANLPIYVFSAFQRYQFSRTDTNNDLYEKLQQLLIPCRTPDALGKGIMNVHDYRNCAAIATYQDLTTIQMRMKDKIDVGKIEDNSITGAHHIKFAYKPNYYFAVHIGTFLQTLVESGIGPKQFNEFETEYFKNDIVEEAPDTVVLTLGHLYFAFCLLGLGLAIALVVFLVELFTGFMFK</sequence>
<dbReference type="EMBL" id="GEZM01099939">
    <property type="protein sequence ID" value="JAV53089.1"/>
    <property type="molecule type" value="Transcribed_RNA"/>
</dbReference>
<evidence type="ECO:0000256" key="5">
    <source>
        <dbReference type="ARBA" id="ARBA00023136"/>
    </source>
</evidence>
<evidence type="ECO:0000256" key="3">
    <source>
        <dbReference type="ARBA" id="ARBA00022692"/>
    </source>
</evidence>
<keyword evidence="9" id="KW-0732">Signal</keyword>
<feature type="transmembrane region" description="Helical" evidence="8">
    <location>
        <begin position="309"/>
        <end position="329"/>
    </location>
</feature>
<keyword evidence="4 8" id="KW-1133">Transmembrane helix</keyword>
<keyword evidence="2" id="KW-1003">Cell membrane</keyword>
<evidence type="ECO:0000256" key="7">
    <source>
        <dbReference type="ARBA" id="ARBA00023180"/>
    </source>
</evidence>
<comment type="subcellular location">
    <subcellularLocation>
        <location evidence="1">Cell membrane</location>
        <topology evidence="1">Multi-pass membrane protein</topology>
    </subcellularLocation>
</comment>
<name>A0A1Y1JUW2_PHOPY</name>
<organism evidence="10">
    <name type="scientific">Photinus pyralis</name>
    <name type="common">Common eastern firefly</name>
    <name type="synonym">Lampyris pyralis</name>
    <dbReference type="NCBI Taxonomy" id="7054"/>
    <lineage>
        <taxon>Eukaryota</taxon>
        <taxon>Metazoa</taxon>
        <taxon>Ecdysozoa</taxon>
        <taxon>Arthropoda</taxon>
        <taxon>Hexapoda</taxon>
        <taxon>Insecta</taxon>
        <taxon>Pterygota</taxon>
        <taxon>Neoptera</taxon>
        <taxon>Endopterygota</taxon>
        <taxon>Coleoptera</taxon>
        <taxon>Polyphaga</taxon>
        <taxon>Elateriformia</taxon>
        <taxon>Elateroidea</taxon>
        <taxon>Lampyridae</taxon>
        <taxon>Lampyrinae</taxon>
        <taxon>Photinus</taxon>
    </lineage>
</organism>
<reference evidence="10" key="1">
    <citation type="journal article" date="2016" name="Sci. Rep.">
        <title>Molecular characterization of firefly nuptial gifts: a multi-omics approach sheds light on postcopulatory sexual selection.</title>
        <authorList>
            <person name="Al-Wathiqui N."/>
            <person name="Fallon T.R."/>
            <person name="South A."/>
            <person name="Weng J.K."/>
            <person name="Lewis S.M."/>
        </authorList>
    </citation>
    <scope>NUCLEOTIDE SEQUENCE</scope>
</reference>
<feature type="signal peptide" evidence="9">
    <location>
        <begin position="1"/>
        <end position="16"/>
    </location>
</feature>
<keyword evidence="5 8" id="KW-0472">Membrane</keyword>
<evidence type="ECO:0000256" key="4">
    <source>
        <dbReference type="ARBA" id="ARBA00022989"/>
    </source>
</evidence>
<dbReference type="PANTHER" id="PTHR42643:SF30">
    <property type="entry name" value="IONOTROPIC RECEPTOR 40A-RELATED"/>
    <property type="match status" value="1"/>
</dbReference>
<evidence type="ECO:0000313" key="10">
    <source>
        <dbReference type="EMBL" id="JAV53089.1"/>
    </source>
</evidence>
<keyword evidence="7" id="KW-0325">Glycoprotein</keyword>
<dbReference type="PANTHER" id="PTHR42643">
    <property type="entry name" value="IONOTROPIC RECEPTOR 20A-RELATED"/>
    <property type="match status" value="1"/>
</dbReference>
<evidence type="ECO:0000256" key="8">
    <source>
        <dbReference type="SAM" id="Phobius"/>
    </source>
</evidence>
<protein>
    <recommendedName>
        <fullName evidence="11">Ionotropic glutamate receptor C-terminal domain-containing protein</fullName>
    </recommendedName>
</protein>